<reference evidence="2" key="2">
    <citation type="journal article" date="2014" name="ISME J.">
        <title>Microbial stratification in low pH oxic and suboxic macroscopic growths along an acid mine drainage.</title>
        <authorList>
            <person name="Mendez-Garcia C."/>
            <person name="Mesa V."/>
            <person name="Sprenger R.R."/>
            <person name="Richter M."/>
            <person name="Diez M.S."/>
            <person name="Solano J."/>
            <person name="Bargiela R."/>
            <person name="Golyshina O.V."/>
            <person name="Manteca A."/>
            <person name="Ramos J.L."/>
            <person name="Gallego J.R."/>
            <person name="Llorente I."/>
            <person name="Martins Dos Santos V.A."/>
            <person name="Jensen O.N."/>
            <person name="Pelaez A.I."/>
            <person name="Sanchez J."/>
            <person name="Ferrer M."/>
        </authorList>
    </citation>
    <scope>NUCLEOTIDE SEQUENCE</scope>
</reference>
<name>T1BHR4_9ZZZZ</name>
<dbReference type="Pfam" id="PF00534">
    <property type="entry name" value="Glycos_transf_1"/>
    <property type="match status" value="1"/>
</dbReference>
<feature type="non-terminal residue" evidence="2">
    <location>
        <position position="1"/>
    </location>
</feature>
<accession>T1BHR4</accession>
<proteinExistence type="predicted"/>
<dbReference type="GO" id="GO:0016757">
    <property type="term" value="F:glycosyltransferase activity"/>
    <property type="evidence" value="ECO:0007669"/>
    <property type="project" value="UniProtKB-KW"/>
</dbReference>
<reference evidence="2" key="1">
    <citation type="submission" date="2013-08" db="EMBL/GenBank/DDBJ databases">
        <authorList>
            <person name="Mendez C."/>
            <person name="Richter M."/>
            <person name="Ferrer M."/>
            <person name="Sanchez J."/>
        </authorList>
    </citation>
    <scope>NUCLEOTIDE SEQUENCE</scope>
</reference>
<comment type="caution">
    <text evidence="2">The sequence shown here is derived from an EMBL/GenBank/DDBJ whole genome shotgun (WGS) entry which is preliminary data.</text>
</comment>
<dbReference type="AlphaFoldDB" id="T1BHR4"/>
<dbReference type="SUPFAM" id="SSF53756">
    <property type="entry name" value="UDP-Glycosyltransferase/glycogen phosphorylase"/>
    <property type="match status" value="1"/>
</dbReference>
<dbReference type="EMBL" id="AUZX01003948">
    <property type="protein sequence ID" value="EQD72506.1"/>
    <property type="molecule type" value="Genomic_DNA"/>
</dbReference>
<keyword evidence="2" id="KW-0328">Glycosyltransferase</keyword>
<organism evidence="2">
    <name type="scientific">mine drainage metagenome</name>
    <dbReference type="NCBI Taxonomy" id="410659"/>
    <lineage>
        <taxon>unclassified sequences</taxon>
        <taxon>metagenomes</taxon>
        <taxon>ecological metagenomes</taxon>
    </lineage>
</organism>
<gene>
    <name evidence="2" type="ORF">B1A_05421</name>
</gene>
<dbReference type="Gene3D" id="3.40.50.2000">
    <property type="entry name" value="Glycogen Phosphorylase B"/>
    <property type="match status" value="1"/>
</dbReference>
<protein>
    <submittedName>
        <fullName evidence="2">Glycosyl transferase group 1</fullName>
        <ecNumber evidence="2">2.4.-.-</ecNumber>
    </submittedName>
</protein>
<feature type="domain" description="Glycosyl transferase family 1" evidence="1">
    <location>
        <begin position="24"/>
        <end position="157"/>
    </location>
</feature>
<sequence length="163" mass="18059">ARIIICPNCIDANFWRKDHEKARDFRRQFNIPDDAFLFGCVGRLAPEKGFELAIDAFRKLQKSGGANNSYLVLVGEGKMRNELESQARDSNGKILFTGFLNDLVPAYSAMDVGLFTSHHEKFWSGESFGLAMVEAMACECGIIAMNKGATTEIIGNAWTPVNC</sequence>
<dbReference type="EC" id="2.4.-.-" evidence="2"/>
<dbReference type="PANTHER" id="PTHR45947:SF3">
    <property type="entry name" value="SULFOQUINOVOSYL TRANSFERASE SQD2"/>
    <property type="match status" value="1"/>
</dbReference>
<dbReference type="InterPro" id="IPR050194">
    <property type="entry name" value="Glycosyltransferase_grp1"/>
</dbReference>
<dbReference type="InterPro" id="IPR001296">
    <property type="entry name" value="Glyco_trans_1"/>
</dbReference>
<evidence type="ECO:0000313" key="2">
    <source>
        <dbReference type="EMBL" id="EQD72506.1"/>
    </source>
</evidence>
<keyword evidence="2" id="KW-0808">Transferase</keyword>
<evidence type="ECO:0000259" key="1">
    <source>
        <dbReference type="Pfam" id="PF00534"/>
    </source>
</evidence>
<dbReference type="PANTHER" id="PTHR45947">
    <property type="entry name" value="SULFOQUINOVOSYL TRANSFERASE SQD2"/>
    <property type="match status" value="1"/>
</dbReference>
<dbReference type="CDD" id="cd03801">
    <property type="entry name" value="GT4_PimA-like"/>
    <property type="match status" value="1"/>
</dbReference>